<accession>A0A101HVK4</accession>
<dbReference type="Pfam" id="PF13485">
    <property type="entry name" value="Peptidase_MA_2"/>
    <property type="match status" value="1"/>
</dbReference>
<evidence type="ECO:0000259" key="2">
    <source>
        <dbReference type="Pfam" id="PF13485"/>
    </source>
</evidence>
<name>A0A101HVK4_9FIRM</name>
<comment type="caution">
    <text evidence="3">The sequence shown here is derived from an EMBL/GenBank/DDBJ whole genome shotgun (WGS) entry which is preliminary data.</text>
</comment>
<organism evidence="3 4">
    <name type="scientific">Pelotomaculum thermopropionicum</name>
    <dbReference type="NCBI Taxonomy" id="110500"/>
    <lineage>
        <taxon>Bacteria</taxon>
        <taxon>Bacillati</taxon>
        <taxon>Bacillota</taxon>
        <taxon>Clostridia</taxon>
        <taxon>Eubacteriales</taxon>
        <taxon>Desulfotomaculaceae</taxon>
        <taxon>Pelotomaculum</taxon>
    </lineage>
</organism>
<evidence type="ECO:0000313" key="3">
    <source>
        <dbReference type="EMBL" id="KUK83798.1"/>
    </source>
</evidence>
<evidence type="ECO:0000256" key="1">
    <source>
        <dbReference type="SAM" id="Phobius"/>
    </source>
</evidence>
<dbReference type="EMBL" id="LGGS01000015">
    <property type="protein sequence ID" value="KUK83798.1"/>
    <property type="molecule type" value="Genomic_DNA"/>
</dbReference>
<dbReference type="AlphaFoldDB" id="A0A101HVK4"/>
<feature type="domain" description="Peptidase MA-like" evidence="2">
    <location>
        <begin position="174"/>
        <end position="300"/>
    </location>
</feature>
<gene>
    <name evidence="3" type="ORF">XD97_0097</name>
</gene>
<dbReference type="Proteomes" id="UP000054705">
    <property type="component" value="Unassembled WGS sequence"/>
</dbReference>
<reference evidence="4" key="1">
    <citation type="journal article" date="2015" name="MBio">
        <title>Genome-Resolved Metagenomic Analysis Reveals Roles for Candidate Phyla and Other Microbial Community Members in Biogeochemical Transformations in Oil Reservoirs.</title>
        <authorList>
            <person name="Hu P."/>
            <person name="Tom L."/>
            <person name="Singh A."/>
            <person name="Thomas B.C."/>
            <person name="Baker B.J."/>
            <person name="Piceno Y.M."/>
            <person name="Andersen G.L."/>
            <person name="Banfield J.F."/>
        </authorList>
    </citation>
    <scope>NUCLEOTIDE SEQUENCE [LARGE SCALE GENOMIC DNA]</scope>
</reference>
<proteinExistence type="predicted"/>
<protein>
    <recommendedName>
        <fullName evidence="2">Peptidase MA-like domain-containing protein</fullName>
    </recommendedName>
</protein>
<evidence type="ECO:0000313" key="4">
    <source>
        <dbReference type="Proteomes" id="UP000054705"/>
    </source>
</evidence>
<keyword evidence="1" id="KW-1133">Transmembrane helix</keyword>
<feature type="transmembrane region" description="Helical" evidence="1">
    <location>
        <begin position="21"/>
        <end position="40"/>
    </location>
</feature>
<sequence length="306" mass="34916">MKTVLHINRSQLYEQKHRDSFWVKLARVAAALLFLLPVWLGSIPAGIRFYSYWAIRELVKAHTVINTLNMSKLKSEHFYVKFKPGDRAAAELVLETAELFYPRVSEDFAFSARTKIPVIMYASREELNKSFGWDADNSAMGVYWAGTIRVLAPDVWIHEADSGGFRGRFIASGPMAHELTHLVVDYLTGGNYPRWFTEGVAQYEEYKLTGFKISAPVFSRGPALYSMQELAEKFDGLPDQSLAYWESLAAVRYLVYFYGEDALDDLIKELGRGLNFSAALKKVTRLDCAGFEKQWQEWAKNTGNFK</sequence>
<dbReference type="PATRIC" id="fig|110500.4.peg.338"/>
<keyword evidence="1" id="KW-0812">Transmembrane</keyword>
<keyword evidence="1" id="KW-0472">Membrane</keyword>
<dbReference type="InterPro" id="IPR039568">
    <property type="entry name" value="Peptidase_MA-like_dom"/>
</dbReference>